<dbReference type="OrthoDB" id="5438043at2"/>
<dbReference type="AlphaFoldDB" id="A0A2M8WR58"/>
<dbReference type="InterPro" id="IPR038765">
    <property type="entry name" value="Papain-like_cys_pep_sf"/>
</dbReference>
<dbReference type="SUPFAM" id="SSF54001">
    <property type="entry name" value="Cysteine proteinases"/>
    <property type="match status" value="1"/>
</dbReference>
<dbReference type="RefSeq" id="WP_100350094.1">
    <property type="nucleotide sequence ID" value="NZ_PGTZ01000008.1"/>
</dbReference>
<dbReference type="InterPro" id="IPR002931">
    <property type="entry name" value="Transglutaminase-like"/>
</dbReference>
<gene>
    <name evidence="2" type="ORF">CLV34_1967</name>
</gene>
<evidence type="ECO:0000313" key="2">
    <source>
        <dbReference type="EMBL" id="PJI93398.1"/>
    </source>
</evidence>
<protein>
    <submittedName>
        <fullName evidence="2">Transglutaminase superfamily protein</fullName>
    </submittedName>
</protein>
<organism evidence="2 3">
    <name type="scientific">Luteimicrobium subarcticum</name>
    <dbReference type="NCBI Taxonomy" id="620910"/>
    <lineage>
        <taxon>Bacteria</taxon>
        <taxon>Bacillati</taxon>
        <taxon>Actinomycetota</taxon>
        <taxon>Actinomycetes</taxon>
        <taxon>Micrococcales</taxon>
        <taxon>Luteimicrobium</taxon>
    </lineage>
</organism>
<sequence length="265" mass="28878">MLRTVSASLSLRVAAPATSALQIAVADGTHRRREQLTVTANGVEIEPKELPAPHGGRMHHLTLPAGDVEIEYRAIVHGEDTRQRIHEHDLMTYLRPSRYAESDALFGLARKEFSGHSGLELANAVRDWVAAHLSYRPGSTRGTDSARDALGRGRGVCRDFAHLTVAFLRAMDVPARVTAAYAPGLSPMDFHAVAEAFVDDQWHVLDATGLAHRGTLLRITTGRDTSDTAFLSSYGAAVNLTRMTVEAKVDTELPEDDHTAPVVMR</sequence>
<name>A0A2M8WR58_9MICO</name>
<dbReference type="Gene3D" id="3.10.620.30">
    <property type="match status" value="1"/>
</dbReference>
<keyword evidence="3" id="KW-1185">Reference proteome</keyword>
<dbReference type="Proteomes" id="UP000231586">
    <property type="component" value="Unassembled WGS sequence"/>
</dbReference>
<evidence type="ECO:0000259" key="1">
    <source>
        <dbReference type="SMART" id="SM00460"/>
    </source>
</evidence>
<feature type="domain" description="Transglutaminase-like" evidence="1">
    <location>
        <begin position="149"/>
        <end position="209"/>
    </location>
</feature>
<dbReference type="SMART" id="SM00460">
    <property type="entry name" value="TGc"/>
    <property type="match status" value="1"/>
</dbReference>
<proteinExistence type="predicted"/>
<accession>A0A2M8WR58</accession>
<reference evidence="2 3" key="1">
    <citation type="submission" date="2017-11" db="EMBL/GenBank/DDBJ databases">
        <title>Genomic Encyclopedia of Archaeal and Bacterial Type Strains, Phase II (KMG-II): From Individual Species to Whole Genera.</title>
        <authorList>
            <person name="Goeker M."/>
        </authorList>
    </citation>
    <scope>NUCLEOTIDE SEQUENCE [LARGE SCALE GENOMIC DNA]</scope>
    <source>
        <strain evidence="2 3">DSM 22413</strain>
    </source>
</reference>
<dbReference type="EMBL" id="PGTZ01000008">
    <property type="protein sequence ID" value="PJI93398.1"/>
    <property type="molecule type" value="Genomic_DNA"/>
</dbReference>
<dbReference type="PANTHER" id="PTHR33490:SF12">
    <property type="entry name" value="BLL5557 PROTEIN"/>
    <property type="match status" value="1"/>
</dbReference>
<dbReference type="Gene3D" id="2.60.40.2250">
    <property type="match status" value="1"/>
</dbReference>
<evidence type="ECO:0000313" key="3">
    <source>
        <dbReference type="Proteomes" id="UP000231586"/>
    </source>
</evidence>
<dbReference type="PANTHER" id="PTHR33490">
    <property type="entry name" value="BLR5614 PROTEIN-RELATED"/>
    <property type="match status" value="1"/>
</dbReference>
<comment type="caution">
    <text evidence="2">The sequence shown here is derived from an EMBL/GenBank/DDBJ whole genome shotgun (WGS) entry which is preliminary data.</text>
</comment>
<dbReference type="Pfam" id="PF01841">
    <property type="entry name" value="Transglut_core"/>
    <property type="match status" value="1"/>
</dbReference>